<feature type="binding site" evidence="8">
    <location>
        <position position="70"/>
    </location>
    <ligand>
        <name>Zn(2+)</name>
        <dbReference type="ChEBI" id="CHEBI:29105"/>
        <label>1</label>
    </ligand>
</feature>
<feature type="binding site" evidence="8">
    <location>
        <position position="185"/>
    </location>
    <ligand>
        <name>Zn(2+)</name>
        <dbReference type="ChEBI" id="CHEBI:29105"/>
        <label>1</label>
    </ligand>
</feature>
<reference evidence="9 10" key="1">
    <citation type="submission" date="2019-01" db="EMBL/GenBank/DDBJ databases">
        <authorList>
            <consortium name="Pathogen Informatics"/>
        </authorList>
    </citation>
    <scope>NUCLEOTIDE SEQUENCE [LARGE SCALE GENOMIC DNA]</scope>
    <source>
        <strain evidence="9 10">NCTC10194</strain>
    </source>
</reference>
<comment type="similarity">
    <text evidence="1 6">Belongs to the peptidase M42 family.</text>
</comment>
<keyword evidence="4 8" id="KW-0479">Metal-binding</keyword>
<dbReference type="InterPro" id="IPR008007">
    <property type="entry name" value="Peptidase_M42"/>
</dbReference>
<dbReference type="InterPro" id="IPR051464">
    <property type="entry name" value="Peptidase_M42_aminopept"/>
</dbReference>
<evidence type="ECO:0000256" key="3">
    <source>
        <dbReference type="ARBA" id="ARBA00022670"/>
    </source>
</evidence>
<evidence type="ECO:0000256" key="6">
    <source>
        <dbReference type="PIRNR" id="PIRNR001123"/>
    </source>
</evidence>
<dbReference type="GO" id="GO:0004177">
    <property type="term" value="F:aminopeptidase activity"/>
    <property type="evidence" value="ECO:0007669"/>
    <property type="project" value="UniProtKB-UniRule"/>
</dbReference>
<dbReference type="InterPro" id="IPR023367">
    <property type="entry name" value="Peptidase_M42_dom2"/>
</dbReference>
<evidence type="ECO:0000256" key="4">
    <source>
        <dbReference type="ARBA" id="ARBA00022723"/>
    </source>
</evidence>
<evidence type="ECO:0000256" key="7">
    <source>
        <dbReference type="PIRSR" id="PIRSR001123-1"/>
    </source>
</evidence>
<comment type="cofactor">
    <cofactor evidence="8">
        <name>a divalent metal cation</name>
        <dbReference type="ChEBI" id="CHEBI:60240"/>
    </cofactor>
    <text evidence="8">Binds 2 divalent metal cations per subunit.</text>
</comment>
<feature type="binding site" evidence="8">
    <location>
        <position position="185"/>
    </location>
    <ligand>
        <name>Zn(2+)</name>
        <dbReference type="ChEBI" id="CHEBI:29105"/>
        <label>2</label>
    </ligand>
</feature>
<dbReference type="Gene3D" id="3.40.630.10">
    <property type="entry name" value="Zn peptidases"/>
    <property type="match status" value="1"/>
</dbReference>
<feature type="active site" description="Proton acceptor" evidence="7">
    <location>
        <position position="217"/>
    </location>
</feature>
<keyword evidence="3" id="KW-0645">Protease</keyword>
<dbReference type="PANTHER" id="PTHR32481:SF0">
    <property type="entry name" value="AMINOPEPTIDASE YPDE-RELATED"/>
    <property type="match status" value="1"/>
</dbReference>
<name>A0A449AWH0_9BACT</name>
<dbReference type="GO" id="GO:0006508">
    <property type="term" value="P:proteolysis"/>
    <property type="evidence" value="ECO:0007669"/>
    <property type="project" value="UniProtKB-KW"/>
</dbReference>
<feature type="binding site" evidence="8">
    <location>
        <position position="240"/>
    </location>
    <ligand>
        <name>Zn(2+)</name>
        <dbReference type="ChEBI" id="CHEBI:29105"/>
        <label>1</label>
    </ligand>
</feature>
<proteinExistence type="inferred from homology"/>
<dbReference type="PIRSF" id="PIRSF001123">
    <property type="entry name" value="PepA_GA"/>
    <property type="match status" value="1"/>
</dbReference>
<dbReference type="Pfam" id="PF05343">
    <property type="entry name" value="Peptidase_M42"/>
    <property type="match status" value="1"/>
</dbReference>
<evidence type="ECO:0000313" key="10">
    <source>
        <dbReference type="Proteomes" id="UP000290815"/>
    </source>
</evidence>
<evidence type="ECO:0000256" key="2">
    <source>
        <dbReference type="ARBA" id="ARBA00022438"/>
    </source>
</evidence>
<gene>
    <name evidence="9" type="primary">ysdC</name>
    <name evidence="9" type="ORF">NCTC10194_00667</name>
</gene>
<protein>
    <submittedName>
        <fullName evidence="9">Aminopeptidase ysdC</fullName>
        <ecNumber evidence="9">3.4.11.-</ecNumber>
    </submittedName>
</protein>
<dbReference type="SUPFAM" id="SSF101821">
    <property type="entry name" value="Aminopeptidase/glucanase lid domain"/>
    <property type="match status" value="1"/>
</dbReference>
<dbReference type="RefSeq" id="WP_027333422.1">
    <property type="nucleotide sequence ID" value="NZ_LR215024.1"/>
</dbReference>
<keyword evidence="10" id="KW-1185">Reference proteome</keyword>
<evidence type="ECO:0000256" key="5">
    <source>
        <dbReference type="ARBA" id="ARBA00022801"/>
    </source>
</evidence>
<dbReference type="Proteomes" id="UP000290815">
    <property type="component" value="Chromosome"/>
</dbReference>
<evidence type="ECO:0000256" key="8">
    <source>
        <dbReference type="PIRSR" id="PIRSR001123-2"/>
    </source>
</evidence>
<dbReference type="GO" id="GO:0046872">
    <property type="term" value="F:metal ion binding"/>
    <property type="evidence" value="ECO:0007669"/>
    <property type="project" value="UniProtKB-UniRule"/>
</dbReference>
<feature type="binding site" evidence="8">
    <location>
        <position position="326"/>
    </location>
    <ligand>
        <name>Zn(2+)</name>
        <dbReference type="ChEBI" id="CHEBI:29105"/>
        <label>2</label>
    </ligand>
</feature>
<keyword evidence="5 9" id="KW-0378">Hydrolase</keyword>
<feature type="binding site" evidence="8">
    <location>
        <position position="218"/>
    </location>
    <ligand>
        <name>Zn(2+)</name>
        <dbReference type="ChEBI" id="CHEBI:29105"/>
        <label>2</label>
    </ligand>
</feature>
<sequence>MDKKYEKLAGRLAKYMSIEAISRFEEPVVEELKSSLNSGAFEVSRDKLGSVIFYKKSKHPNAPKVMIAAHMDEVGYMVREIKDNGNILVTTIGGVWPTVVIGTKAIVVSAKLGKRYEGVFGHTSIHILEREKVSKAITADELFVDLGFVSRKEVEEAGIEIGDKIFMTGETVHFANNIIGGKAMDNRAGVTSLEAIAKNVENLDLPCDVYFVGTVQEEVGTRGAKTSVAILNPDVAFALDTGAAHDTTGAKPGTPSLGKGVSILVKDGGTLPDPKLVDLLMNISKEKEIPAYKYVAGGGGTDAAELQFAPGGASVTTISLPQRYLHSPIGLCSLVDIQAAIDLLTEFLKSFSNEKYDSISYK</sequence>
<evidence type="ECO:0000313" key="9">
    <source>
        <dbReference type="EMBL" id="VEU71056.1"/>
    </source>
</evidence>
<dbReference type="PANTHER" id="PTHR32481">
    <property type="entry name" value="AMINOPEPTIDASE"/>
    <property type="match status" value="1"/>
</dbReference>
<dbReference type="SUPFAM" id="SSF53187">
    <property type="entry name" value="Zn-dependent exopeptidases"/>
    <property type="match status" value="1"/>
</dbReference>
<evidence type="ECO:0000256" key="1">
    <source>
        <dbReference type="ARBA" id="ARBA00006272"/>
    </source>
</evidence>
<dbReference type="EMBL" id="LR215024">
    <property type="protein sequence ID" value="VEU71056.1"/>
    <property type="molecule type" value="Genomic_DNA"/>
</dbReference>
<dbReference type="Gene3D" id="2.40.30.40">
    <property type="entry name" value="Peptidase M42, domain 2"/>
    <property type="match status" value="1"/>
</dbReference>
<accession>A0A449AWH0</accession>
<dbReference type="EC" id="3.4.11.-" evidence="9"/>
<organism evidence="9 10">
    <name type="scientific">Mycoplasmopsis glycophila</name>
    <dbReference type="NCBI Taxonomy" id="171285"/>
    <lineage>
        <taxon>Bacteria</taxon>
        <taxon>Bacillati</taxon>
        <taxon>Mycoplasmatota</taxon>
        <taxon>Mycoplasmoidales</taxon>
        <taxon>Metamycoplasmataceae</taxon>
        <taxon>Mycoplasmopsis</taxon>
    </lineage>
</organism>
<dbReference type="KEGG" id="mgly:NCTC10194_00667"/>
<dbReference type="AlphaFoldDB" id="A0A449AWH0"/>
<keyword evidence="2 9" id="KW-0031">Aminopeptidase</keyword>
<dbReference type="CDD" id="cd05656">
    <property type="entry name" value="M42_Frv"/>
    <property type="match status" value="1"/>
</dbReference>